<organism evidence="2 3">
    <name type="scientific">Clavibacter lycopersici</name>
    <dbReference type="NCBI Taxonomy" id="2301718"/>
    <lineage>
        <taxon>Bacteria</taxon>
        <taxon>Bacillati</taxon>
        <taxon>Actinomycetota</taxon>
        <taxon>Actinomycetes</taxon>
        <taxon>Micrococcales</taxon>
        <taxon>Microbacteriaceae</taxon>
        <taxon>Clavibacter</taxon>
    </lineage>
</organism>
<comment type="caution">
    <text evidence="2">The sequence shown here is derived from an EMBL/GenBank/DDBJ whole genome shotgun (WGS) entry which is preliminary data.</text>
</comment>
<dbReference type="Gene3D" id="1.10.10.2910">
    <property type="match status" value="1"/>
</dbReference>
<keyword evidence="3" id="KW-1185">Reference proteome</keyword>
<dbReference type="Gene3D" id="1.10.260.40">
    <property type="entry name" value="lambda repressor-like DNA-binding domains"/>
    <property type="match status" value="1"/>
</dbReference>
<name>A0A399TFP2_9MICO</name>
<feature type="domain" description="IrrE N-terminal-like" evidence="1">
    <location>
        <begin position="238"/>
        <end position="338"/>
    </location>
</feature>
<dbReference type="SUPFAM" id="SSF47413">
    <property type="entry name" value="lambda repressor-like DNA-binding domains"/>
    <property type="match status" value="1"/>
</dbReference>
<evidence type="ECO:0000259" key="1">
    <source>
        <dbReference type="Pfam" id="PF06114"/>
    </source>
</evidence>
<dbReference type="AlphaFoldDB" id="A0A399TFP2"/>
<dbReference type="PANTHER" id="PTHR43236">
    <property type="entry name" value="ANTITOXIN HIGA1"/>
    <property type="match status" value="1"/>
</dbReference>
<dbReference type="PANTHER" id="PTHR43236:SF1">
    <property type="entry name" value="BLL7220 PROTEIN"/>
    <property type="match status" value="1"/>
</dbReference>
<reference evidence="2 3" key="1">
    <citation type="submission" date="2018-08" db="EMBL/GenBank/DDBJ databases">
        <title>Genome Sequence of Clavibacter michiganensis Subspecies type strains, and the Atypical Peach-Colored Strains Isolated from Tomato.</title>
        <authorList>
            <person name="Osdaghi E."/>
            <person name="Portier P."/>
            <person name="Briand M."/>
            <person name="Jacques M.-A."/>
        </authorList>
    </citation>
    <scope>NUCLEOTIDE SEQUENCE [LARGE SCALE GENOMIC DNA]</scope>
    <source>
        <strain evidence="2 3">CFBP 8615</strain>
    </source>
</reference>
<accession>A0A399TFP2</accession>
<dbReference type="EMBL" id="QWGT01000023">
    <property type="protein sequence ID" value="RIJ52883.1"/>
    <property type="molecule type" value="Genomic_DNA"/>
</dbReference>
<dbReference type="Pfam" id="PF06114">
    <property type="entry name" value="Peptidase_M78"/>
    <property type="match status" value="1"/>
</dbReference>
<dbReference type="GO" id="GO:0003677">
    <property type="term" value="F:DNA binding"/>
    <property type="evidence" value="ECO:0007669"/>
    <property type="project" value="InterPro"/>
</dbReference>
<gene>
    <name evidence="2" type="ORF">DZG00_03135</name>
</gene>
<dbReference type="InterPro" id="IPR010359">
    <property type="entry name" value="IrrE_HExxH"/>
</dbReference>
<dbReference type="Proteomes" id="UP000266484">
    <property type="component" value="Unassembled WGS sequence"/>
</dbReference>
<protein>
    <submittedName>
        <fullName evidence="2">ImmA/IrrE family metallo-endopeptidase</fullName>
    </submittedName>
</protein>
<dbReference type="InterPro" id="IPR052345">
    <property type="entry name" value="Rad_response_metalloprotease"/>
</dbReference>
<evidence type="ECO:0000313" key="3">
    <source>
        <dbReference type="Proteomes" id="UP000266484"/>
    </source>
</evidence>
<dbReference type="InterPro" id="IPR010982">
    <property type="entry name" value="Lambda_DNA-bd_dom_sf"/>
</dbReference>
<proteinExistence type="predicted"/>
<evidence type="ECO:0000313" key="2">
    <source>
        <dbReference type="EMBL" id="RIJ52883.1"/>
    </source>
</evidence>
<sequence length="372" mass="41272">MGGERILTSHTMSNSEPKWASAPGATILRILSSRSLTIDDLADALQIGDPQTRRLLDGDISVDETLAIRLSNFLGSTPRFWASRESDYRTSLSLLDADALAERSPVEEMINRGWIGNVAGWEDRAQALLDFYGVATTNDLTNLWKTRFADARFRTSSAYASDDLAVTAWLRQVEIEACDQTISQWRKSDLHAMLPDLQRLSRIGDPEKFLTPLRALLNGAGVALVVLPATQGNRLSGVAFKATDGRRIVGLTARHLAEDHFWFTLVHEIGHLVLHDGEESFFDNLDVADDLSASETEANEFGQTALLPRGVGEFRSSRVTTRSVISYAARQKVSPGVVVGQLHHSQVIRQNQFRSLIRRFRWDGATLKSARS</sequence>